<dbReference type="PANTHER" id="PTHR23501:SF191">
    <property type="entry name" value="VACUOLAR BASIC AMINO ACID TRANSPORTER 4"/>
    <property type="match status" value="1"/>
</dbReference>
<feature type="transmembrane region" description="Helical" evidence="7">
    <location>
        <begin position="182"/>
        <end position="200"/>
    </location>
</feature>
<gene>
    <name evidence="9" type="ORF">PsYK624_007270</name>
</gene>
<dbReference type="OrthoDB" id="3437016at2759"/>
<evidence type="ECO:0000256" key="3">
    <source>
        <dbReference type="ARBA" id="ARBA00022692"/>
    </source>
</evidence>
<evidence type="ECO:0000313" key="10">
    <source>
        <dbReference type="Proteomes" id="UP000703269"/>
    </source>
</evidence>
<feature type="region of interest" description="Disordered" evidence="6">
    <location>
        <begin position="552"/>
        <end position="574"/>
    </location>
</feature>
<dbReference type="Gene3D" id="1.20.1250.20">
    <property type="entry name" value="MFS general substrate transporter like domains"/>
    <property type="match status" value="1"/>
</dbReference>
<keyword evidence="3 7" id="KW-0812">Transmembrane</keyword>
<feature type="transmembrane region" description="Helical" evidence="7">
    <location>
        <begin position="320"/>
        <end position="339"/>
    </location>
</feature>
<evidence type="ECO:0000256" key="1">
    <source>
        <dbReference type="ARBA" id="ARBA00004127"/>
    </source>
</evidence>
<accession>A0A9P3FY00</accession>
<keyword evidence="5 7" id="KW-0472">Membrane</keyword>
<evidence type="ECO:0000256" key="5">
    <source>
        <dbReference type="ARBA" id="ARBA00023136"/>
    </source>
</evidence>
<dbReference type="Gene3D" id="1.20.1720.10">
    <property type="entry name" value="Multidrug resistance protein D"/>
    <property type="match status" value="1"/>
</dbReference>
<keyword evidence="2" id="KW-0813">Transport</keyword>
<dbReference type="GO" id="GO:0000329">
    <property type="term" value="C:fungal-type vacuole membrane"/>
    <property type="evidence" value="ECO:0007669"/>
    <property type="project" value="TreeGrafter"/>
</dbReference>
<comment type="subcellular location">
    <subcellularLocation>
        <location evidence="1">Endomembrane system</location>
        <topology evidence="1">Multi-pass membrane protein</topology>
    </subcellularLocation>
</comment>
<dbReference type="Proteomes" id="UP000703269">
    <property type="component" value="Unassembled WGS sequence"/>
</dbReference>
<feature type="transmembrane region" description="Helical" evidence="7">
    <location>
        <begin position="52"/>
        <end position="78"/>
    </location>
</feature>
<organism evidence="9 10">
    <name type="scientific">Phanerochaete sordida</name>
    <dbReference type="NCBI Taxonomy" id="48140"/>
    <lineage>
        <taxon>Eukaryota</taxon>
        <taxon>Fungi</taxon>
        <taxon>Dikarya</taxon>
        <taxon>Basidiomycota</taxon>
        <taxon>Agaricomycotina</taxon>
        <taxon>Agaricomycetes</taxon>
        <taxon>Polyporales</taxon>
        <taxon>Phanerochaetaceae</taxon>
        <taxon>Phanerochaete</taxon>
    </lineage>
</organism>
<dbReference type="AlphaFoldDB" id="A0A9P3FY00"/>
<feature type="transmembrane region" description="Helical" evidence="7">
    <location>
        <begin position="145"/>
        <end position="170"/>
    </location>
</feature>
<comment type="caution">
    <text evidence="9">The sequence shown here is derived from an EMBL/GenBank/DDBJ whole genome shotgun (WGS) entry which is preliminary data.</text>
</comment>
<feature type="transmembrane region" description="Helical" evidence="7">
    <location>
        <begin position="383"/>
        <end position="402"/>
    </location>
</feature>
<evidence type="ECO:0000256" key="6">
    <source>
        <dbReference type="SAM" id="MobiDB-lite"/>
    </source>
</evidence>
<feature type="transmembrane region" description="Helical" evidence="7">
    <location>
        <begin position="422"/>
        <end position="440"/>
    </location>
</feature>
<sequence length="574" mass="61558">MSSRSRTPSERSPLLTSAAALQSYDAPESDSPPIPQSPDEFTPRDKTSKADLAWVLAGLWSAVFLGALDGTIVATLLAPIGSYFHESNRSSYIGTSYLLSVCCFTPLYGRLSDILGRKGAMLLALSLFGFGTLLCGLAPSMDALIAARAIAGMGGGGVMTVSSVAVTDLIPLRQRGLYQGMTNILFGLGAGLGGPLGGWLNDSFGWRSAFLLQMPILLFSFILVTAKVNIKLPAEIESQPIRAKLQRIDGFGSLTLVLTVGSLLLGLSLKSTEELPWSHPVIWGLLASSAVWCALFVMVESRWAMYPVMPLRLVKQRTPLAVSLSNFFGSVAAFSMLYNVPLYFSAVRMNSSTGAGLHLLPHSVAISTGSVFAGWVMRRTGRLYTLTLVSCAMTVVAASMVAAWDDDTAAWHLWLDIVPQGLGMASVITTTLIAMIASVVKEDLAVATGITYLFRTTGQVLGVSLSGALLQAVLTSKLRERITGPDAFKIIESIRHSTNVIPELSPELQRAAVHSYADALRVVFICQAVCNFLCLLCCLPIQENPLPGSHEEQEAHYRKRQNSQSSCASDETLA</sequence>
<dbReference type="PANTHER" id="PTHR23501">
    <property type="entry name" value="MAJOR FACILITATOR SUPERFAMILY"/>
    <property type="match status" value="1"/>
</dbReference>
<feature type="transmembrane region" description="Helical" evidence="7">
    <location>
        <begin position="359"/>
        <end position="376"/>
    </location>
</feature>
<keyword evidence="4 7" id="KW-1133">Transmembrane helix</keyword>
<dbReference type="GO" id="GO:0012505">
    <property type="term" value="C:endomembrane system"/>
    <property type="evidence" value="ECO:0007669"/>
    <property type="project" value="UniProtKB-SubCell"/>
</dbReference>
<evidence type="ECO:0000256" key="2">
    <source>
        <dbReference type="ARBA" id="ARBA00022448"/>
    </source>
</evidence>
<evidence type="ECO:0000256" key="7">
    <source>
        <dbReference type="SAM" id="Phobius"/>
    </source>
</evidence>
<feature type="transmembrane region" description="Helical" evidence="7">
    <location>
        <begin position="120"/>
        <end position="139"/>
    </location>
</feature>
<feature type="region of interest" description="Disordered" evidence="6">
    <location>
        <begin position="23"/>
        <end position="45"/>
    </location>
</feature>
<dbReference type="InterPro" id="IPR011701">
    <property type="entry name" value="MFS"/>
</dbReference>
<dbReference type="SUPFAM" id="SSF103473">
    <property type="entry name" value="MFS general substrate transporter"/>
    <property type="match status" value="1"/>
</dbReference>
<feature type="transmembrane region" description="Helical" evidence="7">
    <location>
        <begin position="452"/>
        <end position="474"/>
    </location>
</feature>
<feature type="transmembrane region" description="Helical" evidence="7">
    <location>
        <begin position="212"/>
        <end position="230"/>
    </location>
</feature>
<feature type="transmembrane region" description="Helical" evidence="7">
    <location>
        <begin position="90"/>
        <end position="108"/>
    </location>
</feature>
<dbReference type="Pfam" id="PF07690">
    <property type="entry name" value="MFS_1"/>
    <property type="match status" value="1"/>
</dbReference>
<reference evidence="9 10" key="1">
    <citation type="submission" date="2021-08" db="EMBL/GenBank/DDBJ databases">
        <title>Draft Genome Sequence of Phanerochaete sordida strain YK-624.</title>
        <authorList>
            <person name="Mori T."/>
            <person name="Dohra H."/>
            <person name="Suzuki T."/>
            <person name="Kawagishi H."/>
            <person name="Hirai H."/>
        </authorList>
    </citation>
    <scope>NUCLEOTIDE SEQUENCE [LARGE SCALE GENOMIC DNA]</scope>
    <source>
        <strain evidence="9 10">YK-624</strain>
    </source>
</reference>
<dbReference type="GO" id="GO:0015174">
    <property type="term" value="F:basic amino acid transmembrane transporter activity"/>
    <property type="evidence" value="ECO:0007669"/>
    <property type="project" value="TreeGrafter"/>
</dbReference>
<dbReference type="InterPro" id="IPR020846">
    <property type="entry name" value="MFS_dom"/>
</dbReference>
<feature type="domain" description="Major facilitator superfamily (MFS) profile" evidence="8">
    <location>
        <begin position="55"/>
        <end position="546"/>
    </location>
</feature>
<dbReference type="EMBL" id="BPQB01000001">
    <property type="protein sequence ID" value="GJE84651.1"/>
    <property type="molecule type" value="Genomic_DNA"/>
</dbReference>
<dbReference type="PROSITE" id="PS50850">
    <property type="entry name" value="MFS"/>
    <property type="match status" value="1"/>
</dbReference>
<keyword evidence="10" id="KW-1185">Reference proteome</keyword>
<dbReference type="InterPro" id="IPR036259">
    <property type="entry name" value="MFS_trans_sf"/>
</dbReference>
<feature type="transmembrane region" description="Helical" evidence="7">
    <location>
        <begin position="251"/>
        <end position="269"/>
    </location>
</feature>
<evidence type="ECO:0000259" key="8">
    <source>
        <dbReference type="PROSITE" id="PS50850"/>
    </source>
</evidence>
<feature type="compositionally biased region" description="Polar residues" evidence="6">
    <location>
        <begin position="562"/>
        <end position="574"/>
    </location>
</feature>
<evidence type="ECO:0000256" key="4">
    <source>
        <dbReference type="ARBA" id="ARBA00022989"/>
    </source>
</evidence>
<protein>
    <submittedName>
        <fullName evidence="9">MFS general substrate transporter</fullName>
    </submittedName>
</protein>
<evidence type="ECO:0000313" key="9">
    <source>
        <dbReference type="EMBL" id="GJE84651.1"/>
    </source>
</evidence>
<dbReference type="GO" id="GO:0005886">
    <property type="term" value="C:plasma membrane"/>
    <property type="evidence" value="ECO:0007669"/>
    <property type="project" value="TreeGrafter"/>
</dbReference>
<proteinExistence type="predicted"/>
<name>A0A9P3FY00_9APHY</name>
<feature type="transmembrane region" description="Helical" evidence="7">
    <location>
        <begin position="281"/>
        <end position="299"/>
    </location>
</feature>